<dbReference type="InterPro" id="IPR046357">
    <property type="entry name" value="PPIase_dom_sf"/>
</dbReference>
<protein>
    <recommendedName>
        <fullName evidence="2 6">peptidylprolyl isomerase</fullName>
        <ecNumber evidence="2 6">5.2.1.8</ecNumber>
    </recommendedName>
</protein>
<keyword evidence="4 6" id="KW-0413">Isomerase</keyword>
<evidence type="ECO:0000256" key="1">
    <source>
        <dbReference type="ARBA" id="ARBA00000971"/>
    </source>
</evidence>
<dbReference type="EC" id="5.2.1.8" evidence="2 6"/>
<dbReference type="STRING" id="1314790.A0A1Y1YAU1"/>
<evidence type="ECO:0000256" key="6">
    <source>
        <dbReference type="PROSITE-ProRule" id="PRU00277"/>
    </source>
</evidence>
<dbReference type="PANTHER" id="PTHR10516">
    <property type="entry name" value="PEPTIDYL-PROLYL CIS-TRANS ISOMERASE"/>
    <property type="match status" value="1"/>
</dbReference>
<keyword evidence="9" id="KW-1185">Reference proteome</keyword>
<dbReference type="InParanoid" id="A0A1Y1YAU1"/>
<evidence type="ECO:0000256" key="2">
    <source>
        <dbReference type="ARBA" id="ARBA00013194"/>
    </source>
</evidence>
<dbReference type="EMBL" id="MCFE01000197">
    <property type="protein sequence ID" value="ORX94734.1"/>
    <property type="molecule type" value="Genomic_DNA"/>
</dbReference>
<evidence type="ECO:0000256" key="3">
    <source>
        <dbReference type="ARBA" id="ARBA00023110"/>
    </source>
</evidence>
<dbReference type="AlphaFoldDB" id="A0A1Y1YAU1"/>
<keyword evidence="3 6" id="KW-0697">Rotamase</keyword>
<comment type="caution">
    <text evidence="8">The sequence shown here is derived from an EMBL/GenBank/DDBJ whole genome shotgun (WGS) entry which is preliminary data.</text>
</comment>
<dbReference type="GO" id="GO:0005737">
    <property type="term" value="C:cytoplasm"/>
    <property type="evidence" value="ECO:0007669"/>
    <property type="project" value="TreeGrafter"/>
</dbReference>
<dbReference type="Proteomes" id="UP000193498">
    <property type="component" value="Unassembled WGS sequence"/>
</dbReference>
<evidence type="ECO:0000313" key="9">
    <source>
        <dbReference type="Proteomes" id="UP000193498"/>
    </source>
</evidence>
<dbReference type="Gene3D" id="3.10.50.40">
    <property type="match status" value="1"/>
</dbReference>
<dbReference type="PROSITE" id="PS50059">
    <property type="entry name" value="FKBP_PPIASE"/>
    <property type="match status" value="1"/>
</dbReference>
<reference evidence="8 9" key="1">
    <citation type="submission" date="2016-07" db="EMBL/GenBank/DDBJ databases">
        <title>Pervasive Adenine N6-methylation of Active Genes in Fungi.</title>
        <authorList>
            <consortium name="DOE Joint Genome Institute"/>
            <person name="Mondo S.J."/>
            <person name="Dannebaum R.O."/>
            <person name="Kuo R.C."/>
            <person name="Labutti K."/>
            <person name="Haridas S."/>
            <person name="Kuo A."/>
            <person name="Salamov A."/>
            <person name="Ahrendt S.R."/>
            <person name="Lipzen A."/>
            <person name="Sullivan W."/>
            <person name="Andreopoulos W.B."/>
            <person name="Clum A."/>
            <person name="Lindquist E."/>
            <person name="Daum C."/>
            <person name="Ramamoorthy G.K."/>
            <person name="Gryganskyi A."/>
            <person name="Culley D."/>
            <person name="Magnuson J.K."/>
            <person name="James T.Y."/>
            <person name="O'Malley M.A."/>
            <person name="Stajich J.E."/>
            <person name="Spatafora J.W."/>
            <person name="Visel A."/>
            <person name="Grigoriev I.V."/>
        </authorList>
    </citation>
    <scope>NUCLEOTIDE SEQUENCE [LARGE SCALE GENOMIC DNA]</scope>
    <source>
        <strain evidence="8 9">CBS 931.73</strain>
    </source>
</reference>
<dbReference type="PANTHER" id="PTHR10516:SF443">
    <property type="entry name" value="FK506-BINDING PROTEIN 59-RELATED"/>
    <property type="match status" value="1"/>
</dbReference>
<evidence type="ECO:0000259" key="7">
    <source>
        <dbReference type="PROSITE" id="PS50059"/>
    </source>
</evidence>
<dbReference type="SUPFAM" id="SSF54534">
    <property type="entry name" value="FKBP-like"/>
    <property type="match status" value="1"/>
</dbReference>
<accession>A0A1Y1YAU1</accession>
<evidence type="ECO:0000256" key="5">
    <source>
        <dbReference type="ARBA" id="ARBA00038106"/>
    </source>
</evidence>
<organism evidence="8 9">
    <name type="scientific">Basidiobolus meristosporus CBS 931.73</name>
    <dbReference type="NCBI Taxonomy" id="1314790"/>
    <lineage>
        <taxon>Eukaryota</taxon>
        <taxon>Fungi</taxon>
        <taxon>Fungi incertae sedis</taxon>
        <taxon>Zoopagomycota</taxon>
        <taxon>Entomophthoromycotina</taxon>
        <taxon>Basidiobolomycetes</taxon>
        <taxon>Basidiobolales</taxon>
        <taxon>Basidiobolaceae</taxon>
        <taxon>Basidiobolus</taxon>
    </lineage>
</organism>
<dbReference type="InterPro" id="IPR001179">
    <property type="entry name" value="PPIase_FKBP_dom"/>
</dbReference>
<dbReference type="OrthoDB" id="1902587at2759"/>
<evidence type="ECO:0000313" key="8">
    <source>
        <dbReference type="EMBL" id="ORX94734.1"/>
    </source>
</evidence>
<sequence>MGVTRQVLKRGAGLLFPKKGDRVTMHYIGTVSDRREKPNGGCLLTARSLTPPVTAALHFQCRIGVGQVIRGWDEAVPEMSVGEVAKLTMTSDFAYGKRGVPGVIPEDATLVFEVELLAVN</sequence>
<name>A0A1Y1YAU1_9FUNG</name>
<proteinExistence type="inferred from homology"/>
<evidence type="ECO:0000256" key="4">
    <source>
        <dbReference type="ARBA" id="ARBA00023235"/>
    </source>
</evidence>
<dbReference type="GO" id="GO:0003755">
    <property type="term" value="F:peptidyl-prolyl cis-trans isomerase activity"/>
    <property type="evidence" value="ECO:0007669"/>
    <property type="project" value="UniProtKB-KW"/>
</dbReference>
<gene>
    <name evidence="8" type="ORF">K493DRAFT_324755</name>
</gene>
<dbReference type="Pfam" id="PF00254">
    <property type="entry name" value="FKBP_C"/>
    <property type="match status" value="1"/>
</dbReference>
<comment type="catalytic activity">
    <reaction evidence="1 6">
        <text>[protein]-peptidylproline (omega=180) = [protein]-peptidylproline (omega=0)</text>
        <dbReference type="Rhea" id="RHEA:16237"/>
        <dbReference type="Rhea" id="RHEA-COMP:10747"/>
        <dbReference type="Rhea" id="RHEA-COMP:10748"/>
        <dbReference type="ChEBI" id="CHEBI:83833"/>
        <dbReference type="ChEBI" id="CHEBI:83834"/>
        <dbReference type="EC" id="5.2.1.8"/>
    </reaction>
</comment>
<dbReference type="InterPro" id="IPR050689">
    <property type="entry name" value="FKBP-type_PPIase"/>
</dbReference>
<feature type="domain" description="PPIase FKBP-type" evidence="7">
    <location>
        <begin position="20"/>
        <end position="120"/>
    </location>
</feature>
<comment type="similarity">
    <text evidence="5">Belongs to the FKBP-type PPIase family. FKBP1 subfamily.</text>
</comment>